<protein>
    <submittedName>
        <fullName evidence="7">ABC transporter ATP-binding protein</fullName>
    </submittedName>
</protein>
<feature type="domain" description="ABC transporter" evidence="6">
    <location>
        <begin position="31"/>
        <end position="270"/>
    </location>
</feature>
<dbReference type="GO" id="GO:0016887">
    <property type="term" value="F:ATP hydrolysis activity"/>
    <property type="evidence" value="ECO:0007669"/>
    <property type="project" value="InterPro"/>
</dbReference>
<dbReference type="EMBL" id="VXPY01000013">
    <property type="protein sequence ID" value="MYD89114.1"/>
    <property type="molecule type" value="Genomic_DNA"/>
</dbReference>
<keyword evidence="4 7" id="KW-0067">ATP-binding</keyword>
<dbReference type="InterPro" id="IPR027417">
    <property type="entry name" value="P-loop_NTPase"/>
</dbReference>
<dbReference type="Pfam" id="PF00005">
    <property type="entry name" value="ABC_tran"/>
    <property type="match status" value="1"/>
</dbReference>
<dbReference type="InterPro" id="IPR017871">
    <property type="entry name" value="ABC_transporter-like_CS"/>
</dbReference>
<sequence>MCRRTRAGAFGTASSTHQQLPECPFVNPPIINATDVHKVYFIGDSKVEALRGVDFSVQAGEMVAVMGPSGCGKTTLLNCLSGLDTFDQGSVVIEGQSLEKLGDRRLTRYRAGHMGFIFQSYNLLPVISAAENVELALLVNGIHGRDARLKALDMLEAVGLADWKHHRPAQLSGGQRQRVAIARALANQPAIVWADEPTGNLDDDTSLDVLNLMRHLNAEHAQTFVIVTHDPKVGDFCDRVVRMANGRMVPDRNGSAATAEASYAEGSEPEGAFAEEAETLVSEGDSSSDDSLTDDATPGSRSDAP</sequence>
<evidence type="ECO:0000313" key="7">
    <source>
        <dbReference type="EMBL" id="MYD89114.1"/>
    </source>
</evidence>
<dbReference type="GO" id="GO:0022857">
    <property type="term" value="F:transmembrane transporter activity"/>
    <property type="evidence" value="ECO:0007669"/>
    <property type="project" value="UniProtKB-ARBA"/>
</dbReference>
<evidence type="ECO:0000256" key="1">
    <source>
        <dbReference type="ARBA" id="ARBA00005417"/>
    </source>
</evidence>
<proteinExistence type="inferred from homology"/>
<comment type="similarity">
    <text evidence="1">Belongs to the ABC transporter superfamily.</text>
</comment>
<accession>A0A6B1DRM4</accession>
<dbReference type="GO" id="GO:0098796">
    <property type="term" value="C:membrane protein complex"/>
    <property type="evidence" value="ECO:0007669"/>
    <property type="project" value="UniProtKB-ARBA"/>
</dbReference>
<evidence type="ECO:0000256" key="5">
    <source>
        <dbReference type="SAM" id="MobiDB-lite"/>
    </source>
</evidence>
<evidence type="ECO:0000256" key="2">
    <source>
        <dbReference type="ARBA" id="ARBA00022448"/>
    </source>
</evidence>
<dbReference type="SMART" id="SM00382">
    <property type="entry name" value="AAA"/>
    <property type="match status" value="1"/>
</dbReference>
<comment type="caution">
    <text evidence="7">The sequence shown here is derived from an EMBL/GenBank/DDBJ whole genome shotgun (WGS) entry which is preliminary data.</text>
</comment>
<name>A0A6B1DRM4_9CHLR</name>
<dbReference type="CDD" id="cd03255">
    <property type="entry name" value="ABC_MJ0796_LolCDE_FtsE"/>
    <property type="match status" value="1"/>
</dbReference>
<dbReference type="AlphaFoldDB" id="A0A6B1DRM4"/>
<dbReference type="PROSITE" id="PS00211">
    <property type="entry name" value="ABC_TRANSPORTER_1"/>
    <property type="match status" value="1"/>
</dbReference>
<dbReference type="SUPFAM" id="SSF52540">
    <property type="entry name" value="P-loop containing nucleoside triphosphate hydrolases"/>
    <property type="match status" value="1"/>
</dbReference>
<dbReference type="PANTHER" id="PTHR42798">
    <property type="entry name" value="LIPOPROTEIN-RELEASING SYSTEM ATP-BINDING PROTEIN LOLD"/>
    <property type="match status" value="1"/>
</dbReference>
<dbReference type="FunFam" id="3.40.50.300:FF:000032">
    <property type="entry name" value="Export ABC transporter ATP-binding protein"/>
    <property type="match status" value="1"/>
</dbReference>
<dbReference type="PANTHER" id="PTHR42798:SF2">
    <property type="entry name" value="ABC TRANSPORTER ATP-BINDING PROTEIN MG467-RELATED"/>
    <property type="match status" value="1"/>
</dbReference>
<dbReference type="Gene3D" id="3.40.50.300">
    <property type="entry name" value="P-loop containing nucleotide triphosphate hydrolases"/>
    <property type="match status" value="1"/>
</dbReference>
<dbReference type="PROSITE" id="PS50893">
    <property type="entry name" value="ABC_TRANSPORTER_2"/>
    <property type="match status" value="1"/>
</dbReference>
<dbReference type="InterPro" id="IPR017911">
    <property type="entry name" value="MacB-like_ATP-bd"/>
</dbReference>
<evidence type="ECO:0000256" key="3">
    <source>
        <dbReference type="ARBA" id="ARBA00022741"/>
    </source>
</evidence>
<dbReference type="InterPro" id="IPR003593">
    <property type="entry name" value="AAA+_ATPase"/>
</dbReference>
<dbReference type="GO" id="GO:0005524">
    <property type="term" value="F:ATP binding"/>
    <property type="evidence" value="ECO:0007669"/>
    <property type="project" value="UniProtKB-KW"/>
</dbReference>
<feature type="region of interest" description="Disordered" evidence="5">
    <location>
        <begin position="249"/>
        <end position="305"/>
    </location>
</feature>
<evidence type="ECO:0000256" key="4">
    <source>
        <dbReference type="ARBA" id="ARBA00022840"/>
    </source>
</evidence>
<keyword evidence="3" id="KW-0547">Nucleotide-binding</keyword>
<gene>
    <name evidence="7" type="ORF">F4Y08_02075</name>
</gene>
<keyword evidence="2" id="KW-0813">Transport</keyword>
<evidence type="ECO:0000259" key="6">
    <source>
        <dbReference type="PROSITE" id="PS50893"/>
    </source>
</evidence>
<dbReference type="InterPro" id="IPR003439">
    <property type="entry name" value="ABC_transporter-like_ATP-bd"/>
</dbReference>
<organism evidence="7">
    <name type="scientific">Caldilineaceae bacterium SB0662_bin_9</name>
    <dbReference type="NCBI Taxonomy" id="2605258"/>
    <lineage>
        <taxon>Bacteria</taxon>
        <taxon>Bacillati</taxon>
        <taxon>Chloroflexota</taxon>
        <taxon>Caldilineae</taxon>
        <taxon>Caldilineales</taxon>
        <taxon>Caldilineaceae</taxon>
    </lineage>
</organism>
<reference evidence="7" key="1">
    <citation type="submission" date="2019-09" db="EMBL/GenBank/DDBJ databases">
        <title>Characterisation of the sponge microbiome using genome-centric metagenomics.</title>
        <authorList>
            <person name="Engelberts J.P."/>
            <person name="Robbins S.J."/>
            <person name="De Goeij J.M."/>
            <person name="Aranda M."/>
            <person name="Bell S.C."/>
            <person name="Webster N.S."/>
        </authorList>
    </citation>
    <scope>NUCLEOTIDE SEQUENCE</scope>
    <source>
        <strain evidence="7">SB0662_bin_9</strain>
    </source>
</reference>